<reference evidence="1 2" key="1">
    <citation type="submission" date="2015-09" db="EMBL/GenBank/DDBJ databases">
        <title>Draft genome sequence of Alicyclobacillus ferrooxydans DSM 22381.</title>
        <authorList>
            <person name="Hemp J."/>
        </authorList>
    </citation>
    <scope>NUCLEOTIDE SEQUENCE [LARGE SCALE GENOMIC DNA]</scope>
    <source>
        <strain evidence="1 2">TC-34</strain>
    </source>
</reference>
<dbReference type="PATRIC" id="fig|471514.4.peg.3813"/>
<keyword evidence="2" id="KW-1185">Reference proteome</keyword>
<dbReference type="Proteomes" id="UP000050482">
    <property type="component" value="Unassembled WGS sequence"/>
</dbReference>
<comment type="caution">
    <text evidence="1">The sequence shown here is derived from an EMBL/GenBank/DDBJ whole genome shotgun (WGS) entry which is preliminary data.</text>
</comment>
<dbReference type="RefSeq" id="WP_054969889.1">
    <property type="nucleotide sequence ID" value="NZ_LJCO01000059.1"/>
</dbReference>
<evidence type="ECO:0000313" key="2">
    <source>
        <dbReference type="Proteomes" id="UP000050482"/>
    </source>
</evidence>
<evidence type="ECO:0000313" key="1">
    <source>
        <dbReference type="EMBL" id="KPV43042.1"/>
    </source>
</evidence>
<proteinExistence type="predicted"/>
<accession>A0A0P9CC44</accession>
<dbReference type="AlphaFoldDB" id="A0A0P9CC44"/>
<organism evidence="1 2">
    <name type="scientific">Alicyclobacillus ferrooxydans</name>
    <dbReference type="NCBI Taxonomy" id="471514"/>
    <lineage>
        <taxon>Bacteria</taxon>
        <taxon>Bacillati</taxon>
        <taxon>Bacillota</taxon>
        <taxon>Bacilli</taxon>
        <taxon>Bacillales</taxon>
        <taxon>Alicyclobacillaceae</taxon>
        <taxon>Alicyclobacillus</taxon>
    </lineage>
</organism>
<name>A0A0P9CC44_9BACL</name>
<dbReference type="EMBL" id="LJCO01000059">
    <property type="protein sequence ID" value="KPV43042.1"/>
    <property type="molecule type" value="Genomic_DNA"/>
</dbReference>
<protein>
    <submittedName>
        <fullName evidence="1">Uncharacterized protein</fullName>
    </submittedName>
</protein>
<dbReference type="Pfam" id="PF18897">
    <property type="entry name" value="Gp3-like"/>
    <property type="match status" value="1"/>
</dbReference>
<sequence>MPIKGRSDVSRIPRIGKIDLGVKQKSERSGNEYPTAVDYFVVKPDESTSENAVEAFRSVYGDRPREITVTFPSNNPEQFFPQFLSSYRRVGERYELYCKGDGETANRVDGQGGRIQVQCLYRDCPVFQEGKCKELGQLQFFLPDVPGIGVWQLDTSSWHTTINLNGSIQMVMALTGGRIAMVPLKLRIVPKVVNPDGRPKTVYVLTLGIDDMKLTDFMTRTPLLTATMPSVEPIPEDELPDDLYLDTQIVDDKLGMQEEPGHESVSEGADIAAVSEVKFKPYRDTEAAMVRLASLDGELLELLTAEPTVVKKLKSLREGTAIRFEATQSQRWLDRLELVDFKVVS</sequence>
<gene>
    <name evidence="1" type="ORF">AN477_14510</name>
</gene>
<dbReference type="InterPro" id="IPR043991">
    <property type="entry name" value="Gp3-like"/>
</dbReference>
<dbReference type="OrthoDB" id="1443745at2"/>